<dbReference type="EMBL" id="CP016634">
    <property type="protein sequence ID" value="ANY87793.1"/>
    <property type="molecule type" value="Genomic_DNA"/>
</dbReference>
<gene>
    <name evidence="2" type="ORF">IEC33019_2239</name>
</gene>
<reference evidence="2" key="1">
    <citation type="submission" date="2016-07" db="EMBL/GenBank/DDBJ databases">
        <title>New class B carbapenemase carried by novel plasmid in Pseudomonas putida enviromental strain in eastern Amazonia.</title>
        <authorList>
            <person name="Souza C.O."/>
            <person name="Lima K.V."/>
            <person name="Brasiliense D.M."/>
            <person name="Perez-Chaparro P.J."/>
            <person name="Mamizuka E.M."/>
            <person name="Lima M.O."/>
            <person name="Lima L.N."/>
            <person name="McCulloch J.A."/>
        </authorList>
    </citation>
    <scope>NUCLEOTIDE SEQUENCE [LARGE SCALE GENOMIC DNA]</scope>
    <source>
        <strain evidence="2">IEC33019</strain>
    </source>
</reference>
<feature type="chain" id="PRO_5008536851" description="DUF1329 domain-containing protein" evidence="1">
    <location>
        <begin position="28"/>
        <end position="451"/>
    </location>
</feature>
<sequence length="451" mass="50269">MKTMLRAASLSGLATAVLLALSGQAFAQITADQAARLGKDLTPLGGEMAGNSDGSIPSYTGGLAQPPVGWSATGGYSDPFASEKPLFTITAANLAQYKDKVTPGMQALLTKYPNFKMPVYPTHRTAMVPAVIAAKVKQEAPNVQLNGFGVSNLNGTTTPFPIPKNGLEAIWNHNLRYLGGGLQRTYASFPVRGSGDYYTVRIQENRVFDPNMDTSSENRLLNYSARFISPATLAGTVQLVHEPIDQVKEVRSAWIYNVGQRRVRRAPDLAYDNVNDGTEGLRVTDDFDGYNGAPDRFDWKLVGKQEMYVPYNDYKLGSKEVKYKDILTPNTPNPDLMRYELHRVWVVEGTLRKDAKHVYGKRVMYLDEDSWTVLASDAYDTRGILWRIGVHPLVQFYDAQVPWYRANIWHDLSNGSYYLAGLANEESQPWTFGIKGRFVDFQPDALRRMGK</sequence>
<name>A0A1B2F6M2_PSEPU</name>
<organism evidence="2">
    <name type="scientific">Pseudomonas putida</name>
    <name type="common">Arthrobacter siderocapsulatus</name>
    <dbReference type="NCBI Taxonomy" id="303"/>
    <lineage>
        <taxon>Bacteria</taxon>
        <taxon>Pseudomonadati</taxon>
        <taxon>Pseudomonadota</taxon>
        <taxon>Gammaproteobacteria</taxon>
        <taxon>Pseudomonadales</taxon>
        <taxon>Pseudomonadaceae</taxon>
        <taxon>Pseudomonas</taxon>
    </lineage>
</organism>
<accession>A0A1B2F6M2</accession>
<dbReference type="RefSeq" id="WP_070091848.1">
    <property type="nucleotide sequence ID" value="NZ_CP016634.1"/>
</dbReference>
<dbReference type="Pfam" id="PF07044">
    <property type="entry name" value="DUF1329"/>
    <property type="match status" value="1"/>
</dbReference>
<proteinExistence type="predicted"/>
<dbReference type="InterPro" id="IPR010752">
    <property type="entry name" value="DUF1329"/>
</dbReference>
<protein>
    <recommendedName>
        <fullName evidence="3">DUF1329 domain-containing protein</fullName>
    </recommendedName>
</protein>
<dbReference type="AlphaFoldDB" id="A0A1B2F6M2"/>
<dbReference type="Gene3D" id="2.50.20.10">
    <property type="entry name" value="Lipoprotein localisation LolA/LolB/LppX"/>
    <property type="match status" value="1"/>
</dbReference>
<dbReference type="CDD" id="cd16329">
    <property type="entry name" value="LolA_like"/>
    <property type="match status" value="1"/>
</dbReference>
<keyword evidence="1" id="KW-0732">Signal</keyword>
<feature type="signal peptide" evidence="1">
    <location>
        <begin position="1"/>
        <end position="27"/>
    </location>
</feature>
<evidence type="ECO:0008006" key="3">
    <source>
        <dbReference type="Google" id="ProtNLM"/>
    </source>
</evidence>
<evidence type="ECO:0000313" key="2">
    <source>
        <dbReference type="EMBL" id="ANY87793.1"/>
    </source>
</evidence>
<evidence type="ECO:0000256" key="1">
    <source>
        <dbReference type="SAM" id="SignalP"/>
    </source>
</evidence>